<dbReference type="SUPFAM" id="SSF53697">
    <property type="entry name" value="SIS domain"/>
    <property type="match status" value="1"/>
</dbReference>
<dbReference type="Pfam" id="PF10432">
    <property type="entry name" value="bact-PGI_C"/>
    <property type="match status" value="1"/>
</dbReference>
<proteinExistence type="inferred from homology"/>
<dbReference type="Gene3D" id="3.40.50.10490">
    <property type="entry name" value="Glucose-6-phosphate isomerase like protein, domain 1"/>
    <property type="match status" value="2"/>
</dbReference>
<organism evidence="4 5">
    <name type="scientific">Candidatus Falkowbacteria bacterium RIFOXYD2_FULL_34_120</name>
    <dbReference type="NCBI Taxonomy" id="1798007"/>
    <lineage>
        <taxon>Bacteria</taxon>
        <taxon>Candidatus Falkowiibacteriota</taxon>
    </lineage>
</organism>
<evidence type="ECO:0000313" key="4">
    <source>
        <dbReference type="EMBL" id="OGF40463.1"/>
    </source>
</evidence>
<gene>
    <name evidence="4" type="ORF">A2531_03005</name>
</gene>
<dbReference type="AlphaFoldDB" id="A0A1F5TNC7"/>
<sequence>MSLDNIAQIRKLDKEKVDESIELLPDQIRQVLQDSHLIKIPREYKNVTEVVINGMGGSNLGAGIIKAAFADKLRMPISISPGYNIPEHVNKDTLYLISSYSGTTEEPLSTYLKAKKKGAKLMAITSNDPKSKLAKLMIKDDVPGYIFSPDQNPCGQPRIGLGYSVFGMAVLLAKSGIFEIQIKEIEDIIARMEIFTRKIRVDVPTNENIAKKIAIGIYGKQPIIVGAEFLMGNLRILRNQFCESGKNFASYLSLPELNHYAMEGLIHPESNKKNLLFFFVNSKLYHKRIQKRLLLTKKVVEKNHIKTMQHNLSGKTKTEQAFEFMQLGTWISYYLGILNNADPVKIPWVDWFKSQLK</sequence>
<evidence type="ECO:0000313" key="5">
    <source>
        <dbReference type="Proteomes" id="UP000177579"/>
    </source>
</evidence>
<reference evidence="4 5" key="1">
    <citation type="journal article" date="2016" name="Nat. Commun.">
        <title>Thousands of microbial genomes shed light on interconnected biogeochemical processes in an aquifer system.</title>
        <authorList>
            <person name="Anantharaman K."/>
            <person name="Brown C.T."/>
            <person name="Hug L.A."/>
            <person name="Sharon I."/>
            <person name="Castelle C.J."/>
            <person name="Probst A.J."/>
            <person name="Thomas B.C."/>
            <person name="Singh A."/>
            <person name="Wilkins M.J."/>
            <person name="Karaoz U."/>
            <person name="Brodie E.L."/>
            <person name="Williams K.H."/>
            <person name="Hubbard S.S."/>
            <person name="Banfield J.F."/>
        </authorList>
    </citation>
    <scope>NUCLEOTIDE SEQUENCE [LARGE SCALE GENOMIC DNA]</scope>
</reference>
<accession>A0A1F5TNC7</accession>
<comment type="caution">
    <text evidence="4">The sequence shown here is derived from an EMBL/GenBank/DDBJ whole genome shotgun (WGS) entry which is preliminary data.</text>
</comment>
<dbReference type="InterPro" id="IPR001347">
    <property type="entry name" value="SIS_dom"/>
</dbReference>
<dbReference type="InterPro" id="IPR019490">
    <property type="entry name" value="Glu6P/Mann6P_isomerase_C"/>
</dbReference>
<dbReference type="InterPro" id="IPR046348">
    <property type="entry name" value="SIS_dom_sf"/>
</dbReference>
<dbReference type="GO" id="GO:0004347">
    <property type="term" value="F:glucose-6-phosphate isomerase activity"/>
    <property type="evidence" value="ECO:0007669"/>
    <property type="project" value="InterPro"/>
</dbReference>
<dbReference type="Proteomes" id="UP000177579">
    <property type="component" value="Unassembled WGS sequence"/>
</dbReference>
<keyword evidence="2" id="KW-0413">Isomerase</keyword>
<name>A0A1F5TNC7_9BACT</name>
<evidence type="ECO:0000256" key="2">
    <source>
        <dbReference type="ARBA" id="ARBA00023235"/>
    </source>
</evidence>
<feature type="domain" description="SIS" evidence="3">
    <location>
        <begin position="40"/>
        <end position="183"/>
    </location>
</feature>
<dbReference type="GO" id="GO:0005975">
    <property type="term" value="P:carbohydrate metabolic process"/>
    <property type="evidence" value="ECO:0007669"/>
    <property type="project" value="InterPro"/>
</dbReference>
<dbReference type="GO" id="GO:1901135">
    <property type="term" value="P:carbohydrate derivative metabolic process"/>
    <property type="evidence" value="ECO:0007669"/>
    <property type="project" value="InterPro"/>
</dbReference>
<protein>
    <recommendedName>
        <fullName evidence="3">SIS domain-containing protein</fullName>
    </recommendedName>
</protein>
<dbReference type="GO" id="GO:0004476">
    <property type="term" value="F:mannose-6-phosphate isomerase activity"/>
    <property type="evidence" value="ECO:0007669"/>
    <property type="project" value="InterPro"/>
</dbReference>
<evidence type="ECO:0000259" key="3">
    <source>
        <dbReference type="PROSITE" id="PS51464"/>
    </source>
</evidence>
<dbReference type="GO" id="GO:0097367">
    <property type="term" value="F:carbohydrate derivative binding"/>
    <property type="evidence" value="ECO:0007669"/>
    <property type="project" value="InterPro"/>
</dbReference>
<dbReference type="EMBL" id="MFGO01000028">
    <property type="protein sequence ID" value="OGF40463.1"/>
    <property type="molecule type" value="Genomic_DNA"/>
</dbReference>
<dbReference type="PROSITE" id="PS51464">
    <property type="entry name" value="SIS"/>
    <property type="match status" value="1"/>
</dbReference>
<comment type="similarity">
    <text evidence="1">Belongs to the PGI/PMI family.</text>
</comment>
<evidence type="ECO:0000256" key="1">
    <source>
        <dbReference type="ARBA" id="ARBA00010523"/>
    </source>
</evidence>